<evidence type="ECO:0000256" key="1">
    <source>
        <dbReference type="SAM" id="MobiDB-lite"/>
    </source>
</evidence>
<reference evidence="2 3" key="1">
    <citation type="journal article" date="2014" name="Genome Announc.">
        <title>Draft genome sequence of the pathogenic fungus Scedosporium apiospermum.</title>
        <authorList>
            <person name="Vandeputte P."/>
            <person name="Ghamrawi S."/>
            <person name="Rechenmann M."/>
            <person name="Iltis A."/>
            <person name="Giraud S."/>
            <person name="Fleury M."/>
            <person name="Thornton C."/>
            <person name="Delhaes L."/>
            <person name="Meyer W."/>
            <person name="Papon N."/>
            <person name="Bouchara J.P."/>
        </authorList>
    </citation>
    <scope>NUCLEOTIDE SEQUENCE [LARGE SCALE GENOMIC DNA]</scope>
    <source>
        <strain evidence="2 3">IHEM 14462</strain>
    </source>
</reference>
<organism evidence="2 3">
    <name type="scientific">Pseudallescheria apiosperma</name>
    <name type="common">Scedosporium apiospermum</name>
    <dbReference type="NCBI Taxonomy" id="563466"/>
    <lineage>
        <taxon>Eukaryota</taxon>
        <taxon>Fungi</taxon>
        <taxon>Dikarya</taxon>
        <taxon>Ascomycota</taxon>
        <taxon>Pezizomycotina</taxon>
        <taxon>Sordariomycetes</taxon>
        <taxon>Hypocreomycetidae</taxon>
        <taxon>Microascales</taxon>
        <taxon>Microascaceae</taxon>
        <taxon>Scedosporium</taxon>
    </lineage>
</organism>
<keyword evidence="3" id="KW-1185">Reference proteome</keyword>
<evidence type="ECO:0000313" key="2">
    <source>
        <dbReference type="EMBL" id="KEZ38994.1"/>
    </source>
</evidence>
<evidence type="ECO:0000313" key="3">
    <source>
        <dbReference type="Proteomes" id="UP000028545"/>
    </source>
</evidence>
<dbReference type="HOGENOM" id="CLU_1019979_0_0_1"/>
<accession>A0A084FV82</accession>
<dbReference type="AlphaFoldDB" id="A0A084FV82"/>
<dbReference type="RefSeq" id="XP_016638793.1">
    <property type="nucleotide sequence ID" value="XM_016783955.1"/>
</dbReference>
<evidence type="ECO:0008006" key="4">
    <source>
        <dbReference type="Google" id="ProtNLM"/>
    </source>
</evidence>
<dbReference type="GeneID" id="27719543"/>
<dbReference type="Gene3D" id="3.40.50.1010">
    <property type="entry name" value="5'-nuclease"/>
    <property type="match status" value="1"/>
</dbReference>
<dbReference type="VEuPathDB" id="FungiDB:SAPIO_CDS10355"/>
<proteinExistence type="predicted"/>
<dbReference type="EMBL" id="JOWA01000165">
    <property type="protein sequence ID" value="KEZ38994.1"/>
    <property type="molecule type" value="Genomic_DNA"/>
</dbReference>
<sequence length="273" mass="31493">MKGSPGERGDLSVKFSRLKGETVFVVITGDRDMRPAVQKVFDSGIRVELWAWSFARAREYFALNASDDLFSLHDLDSIYEKISFTNFRPEQFEHSLCHKILSLRRVFYTAWSRDGGELFVEYPRAKGVDEFDNIMEKMRQLFDRLLKVLSWPEYITNYGGWDFTSSVEGTSYRYVTMGNDVEAEQDVEAEDEAGNDSGTKEVASTGEVTEKKKDNDDGWQTVGANPAKNHHRAIQRTQDCRYGIRCARKGECGSKHSEKDRKLFQRYPNIDFR</sequence>
<comment type="caution">
    <text evidence="2">The sequence shown here is derived from an EMBL/GenBank/DDBJ whole genome shotgun (WGS) entry which is preliminary data.</text>
</comment>
<dbReference type="Proteomes" id="UP000028545">
    <property type="component" value="Unassembled WGS sequence"/>
</dbReference>
<name>A0A084FV82_PSEDA</name>
<gene>
    <name evidence="2" type="ORF">SAPIO_CDS10355</name>
</gene>
<dbReference type="KEGG" id="sapo:SAPIO_CDS10355"/>
<feature type="region of interest" description="Disordered" evidence="1">
    <location>
        <begin position="186"/>
        <end position="232"/>
    </location>
</feature>
<protein>
    <recommendedName>
        <fullName evidence="4">NYN domain-containing protein</fullName>
    </recommendedName>
</protein>
<dbReference type="OrthoDB" id="2311180at2759"/>